<comment type="caution">
    <text evidence="1">The sequence shown here is derived from an EMBL/GenBank/DDBJ whole genome shotgun (WGS) entry which is preliminary data.</text>
</comment>
<proteinExistence type="predicted"/>
<keyword evidence="2" id="KW-1185">Reference proteome</keyword>
<name>A0ABQ9GBK4_9NEOP</name>
<evidence type="ECO:0000313" key="2">
    <source>
        <dbReference type="Proteomes" id="UP001159363"/>
    </source>
</evidence>
<accession>A0ABQ9GBK4</accession>
<protein>
    <submittedName>
        <fullName evidence="1">Uncharacterized protein</fullName>
    </submittedName>
</protein>
<dbReference type="EMBL" id="JARBHB010000013">
    <property type="protein sequence ID" value="KAJ8869799.1"/>
    <property type="molecule type" value="Genomic_DNA"/>
</dbReference>
<organism evidence="1 2">
    <name type="scientific">Dryococelus australis</name>
    <dbReference type="NCBI Taxonomy" id="614101"/>
    <lineage>
        <taxon>Eukaryota</taxon>
        <taxon>Metazoa</taxon>
        <taxon>Ecdysozoa</taxon>
        <taxon>Arthropoda</taxon>
        <taxon>Hexapoda</taxon>
        <taxon>Insecta</taxon>
        <taxon>Pterygota</taxon>
        <taxon>Neoptera</taxon>
        <taxon>Polyneoptera</taxon>
        <taxon>Phasmatodea</taxon>
        <taxon>Verophasmatodea</taxon>
        <taxon>Anareolatae</taxon>
        <taxon>Phasmatidae</taxon>
        <taxon>Eurycanthinae</taxon>
        <taxon>Dryococelus</taxon>
    </lineage>
</organism>
<evidence type="ECO:0000313" key="1">
    <source>
        <dbReference type="EMBL" id="KAJ8869799.1"/>
    </source>
</evidence>
<sequence length="622" mass="69324">MGGEQANRSATGASRVLYGIAAPRVARRTTPKAHADNTAPNLLFLTSLVSHSLFYIVPAAERTLQYVTSPLPSVDSWNVTLPTARRNDQDFRSITVMNMVDNKTACPHSSGVGWPTYSRRVAGSRPGASDVADAQLDCRTGSSTSCYSLPKRPPSCLSQIRGYSRNLEHVLLQFRACPCVRKLLYLEPDPSGGGWIVTYTGSEALGENVYVNCYANSTRGYIKKYALWPPLSKSVLLLATKLYLIPHPPVYSRMFFGEGDVRFANGGRGFFHTLMRRNYGHNCPRAIELDSPECTLTVGLRRTEVPDSRVRRRRKIALRRLSDTDKSIGRNFVEHPIRCRSTASCFTLIGYGLSRSFGDEVGLMLCAALATLASLVTEVFYFTLDLALKKIRFPTGSLQDFRMWESCRTISTFSRPCIPALLHDRITSLIGSQDLDVKSRISPIVAHVGSRLLAGPRRPGCIMKTLKECWGVRFRVRGCRDHVACQSGDISSCRIASRDFAPMERFFLPQHRLGYRHQEFAFPLTRGSLRIQQFGSPGGSRMHQQDKQISEGLVLFLHIRLAPRGKSTESLQDFCKWESCRTVPLVGGFSRDLPFFSPLHSGADPFVPHFTLIGSQDLAIKS</sequence>
<reference evidence="1 2" key="1">
    <citation type="submission" date="2023-02" db="EMBL/GenBank/DDBJ databases">
        <title>LHISI_Scaffold_Assembly.</title>
        <authorList>
            <person name="Stuart O.P."/>
            <person name="Cleave R."/>
            <person name="Magrath M.J.L."/>
            <person name="Mikheyev A.S."/>
        </authorList>
    </citation>
    <scope>NUCLEOTIDE SEQUENCE [LARGE SCALE GENOMIC DNA]</scope>
    <source>
        <strain evidence="1">Daus_M_001</strain>
        <tissue evidence="1">Leg muscle</tissue>
    </source>
</reference>
<dbReference type="Proteomes" id="UP001159363">
    <property type="component" value="Chromosome 12"/>
</dbReference>
<gene>
    <name evidence="1" type="ORF">PR048_028807</name>
</gene>